<evidence type="ECO:0000313" key="6">
    <source>
        <dbReference type="EMBL" id="MAH63005.1"/>
    </source>
</evidence>
<dbReference type="Pfam" id="PF24827">
    <property type="entry name" value="AstE_AspA_cat"/>
    <property type="match status" value="1"/>
</dbReference>
<dbReference type="AlphaFoldDB" id="A0A2D6YIQ0"/>
<reference evidence="7" key="1">
    <citation type="submission" date="2017-09" db="EMBL/GenBank/DDBJ databases">
        <title>The Reconstruction of 2,631 Draft Metagenome-Assembled Genomes from the Global Oceans.</title>
        <authorList>
            <person name="Tully B.J."/>
            <person name="Graham E.D."/>
            <person name="Heidelberg J.F."/>
        </authorList>
    </citation>
    <scope>NUCLEOTIDE SEQUENCE [LARGE SCALE GENOMIC DNA]</scope>
</reference>
<keyword evidence="2" id="KW-0479">Metal-binding</keyword>
<proteinExistence type="predicted"/>
<dbReference type="GO" id="GO:0046872">
    <property type="term" value="F:metal ion binding"/>
    <property type="evidence" value="ECO:0007669"/>
    <property type="project" value="UniProtKB-KW"/>
</dbReference>
<dbReference type="PANTHER" id="PTHR37326">
    <property type="entry name" value="BLL3975 PROTEIN"/>
    <property type="match status" value="1"/>
</dbReference>
<evidence type="ECO:0000313" key="7">
    <source>
        <dbReference type="Proteomes" id="UP000226525"/>
    </source>
</evidence>
<sequence length="300" mass="33703">MVRFEKETLPVHQTASGARYEIDVYRYEPPNSTETVYLQGGLHGIELTGIPVLYEFMKLVEEAQLPHQIICVPQSNPMGLDSQIMGVQTGYNNLHTNQQNCWNWNRIGQLRGDGSQEGEWIELLLNLTEPADTILDLHTAGAETAPHVYAHVSQVEQAQCLGLPHVLAWEQNSTSFCDTCQQLGKVALTLELSASRVITGEDVERGIQVLQRYFGMLPKAPAARVWSIRGHLKRWLSPSGGVLTWHRRAGEYIQQGESLATLYTRQGKQELTSPYSGLLLLKNPTHAPHERQELAKFLLE</sequence>
<evidence type="ECO:0000256" key="3">
    <source>
        <dbReference type="ARBA" id="ARBA00022801"/>
    </source>
</evidence>
<feature type="domain" description="Succinylglutamate desuccinylase/Aspartoacylase catalytic" evidence="5">
    <location>
        <begin position="33"/>
        <end position="213"/>
    </location>
</feature>
<dbReference type="GO" id="GO:0016788">
    <property type="term" value="F:hydrolase activity, acting on ester bonds"/>
    <property type="evidence" value="ECO:0007669"/>
    <property type="project" value="InterPro"/>
</dbReference>
<accession>A0A2D6YIQ0</accession>
<comment type="cofactor">
    <cofactor evidence="1">
        <name>Zn(2+)</name>
        <dbReference type="ChEBI" id="CHEBI:29105"/>
    </cofactor>
</comment>
<keyword evidence="4" id="KW-0862">Zinc</keyword>
<gene>
    <name evidence="6" type="ORF">CMN54_06090</name>
</gene>
<protein>
    <submittedName>
        <fullName evidence="6">Succinylglutamate desuccinylase</fullName>
    </submittedName>
</protein>
<evidence type="ECO:0000259" key="5">
    <source>
        <dbReference type="Pfam" id="PF24827"/>
    </source>
</evidence>
<evidence type="ECO:0000256" key="1">
    <source>
        <dbReference type="ARBA" id="ARBA00001947"/>
    </source>
</evidence>
<dbReference type="Gene3D" id="3.40.630.10">
    <property type="entry name" value="Zn peptidases"/>
    <property type="match status" value="2"/>
</dbReference>
<evidence type="ECO:0000256" key="4">
    <source>
        <dbReference type="ARBA" id="ARBA00022833"/>
    </source>
</evidence>
<name>A0A2D6YIQ0_9DELT</name>
<dbReference type="SUPFAM" id="SSF53187">
    <property type="entry name" value="Zn-dependent exopeptidases"/>
    <property type="match status" value="1"/>
</dbReference>
<evidence type="ECO:0000256" key="2">
    <source>
        <dbReference type="ARBA" id="ARBA00022723"/>
    </source>
</evidence>
<dbReference type="EMBL" id="NZEX01000068">
    <property type="protein sequence ID" value="MAH63005.1"/>
    <property type="molecule type" value="Genomic_DNA"/>
</dbReference>
<dbReference type="PANTHER" id="PTHR37326:SF1">
    <property type="entry name" value="BLL3975 PROTEIN"/>
    <property type="match status" value="1"/>
</dbReference>
<dbReference type="Proteomes" id="UP000226525">
    <property type="component" value="Unassembled WGS sequence"/>
</dbReference>
<organism evidence="6 7">
    <name type="scientific">SAR324 cluster bacterium</name>
    <dbReference type="NCBI Taxonomy" id="2024889"/>
    <lineage>
        <taxon>Bacteria</taxon>
        <taxon>Deltaproteobacteria</taxon>
        <taxon>SAR324 cluster</taxon>
    </lineage>
</organism>
<dbReference type="InterPro" id="IPR053138">
    <property type="entry name" value="N-alpha-Ac-DABA_deacetylase"/>
</dbReference>
<comment type="caution">
    <text evidence="6">The sequence shown here is derived from an EMBL/GenBank/DDBJ whole genome shotgun (WGS) entry which is preliminary data.</text>
</comment>
<keyword evidence="3" id="KW-0378">Hydrolase</keyword>
<dbReference type="InterPro" id="IPR055438">
    <property type="entry name" value="AstE_AspA_cat"/>
</dbReference>